<sequence>MDAAAVMIADAPGGLKTMAATDEEAAFVELLQTETGRGPCMDCYRTGVARSIPDITAERERWPSLVTAMSDGCGSPSGTFLIRP</sequence>
<gene>
    <name evidence="1" type="ORF">QF035_000238</name>
</gene>
<dbReference type="Proteomes" id="UP001230328">
    <property type="component" value="Unassembled WGS sequence"/>
</dbReference>
<dbReference type="RefSeq" id="WP_307517529.1">
    <property type="nucleotide sequence ID" value="NZ_JAUSZI010000002.1"/>
</dbReference>
<name>A0ABU0SGH7_9ACTN</name>
<accession>A0ABU0SGH7</accession>
<comment type="caution">
    <text evidence="1">The sequence shown here is derived from an EMBL/GenBank/DDBJ whole genome shotgun (WGS) entry which is preliminary data.</text>
</comment>
<dbReference type="SUPFAM" id="SSF55781">
    <property type="entry name" value="GAF domain-like"/>
    <property type="match status" value="1"/>
</dbReference>
<reference evidence="1 2" key="1">
    <citation type="submission" date="2023-07" db="EMBL/GenBank/DDBJ databases">
        <title>Comparative genomics of wheat-associated soil bacteria to identify genetic determinants of phenazine resistance.</title>
        <authorList>
            <person name="Mouncey N."/>
        </authorList>
    </citation>
    <scope>NUCLEOTIDE SEQUENCE [LARGE SCALE GENOMIC DNA]</scope>
    <source>
        <strain evidence="1 2">V2I4</strain>
    </source>
</reference>
<dbReference type="EMBL" id="JAUSZI010000002">
    <property type="protein sequence ID" value="MDQ1022656.1"/>
    <property type="molecule type" value="Genomic_DNA"/>
</dbReference>
<evidence type="ECO:0000313" key="2">
    <source>
        <dbReference type="Proteomes" id="UP001230328"/>
    </source>
</evidence>
<organism evidence="1 2">
    <name type="scientific">Streptomyces umbrinus</name>
    <dbReference type="NCBI Taxonomy" id="67370"/>
    <lineage>
        <taxon>Bacteria</taxon>
        <taxon>Bacillati</taxon>
        <taxon>Actinomycetota</taxon>
        <taxon>Actinomycetes</taxon>
        <taxon>Kitasatosporales</taxon>
        <taxon>Streptomycetaceae</taxon>
        <taxon>Streptomyces</taxon>
        <taxon>Streptomyces phaeochromogenes group</taxon>
    </lineage>
</organism>
<protein>
    <submittedName>
        <fullName evidence="1">Uncharacterized protein</fullName>
    </submittedName>
</protein>
<keyword evidence="2" id="KW-1185">Reference proteome</keyword>
<evidence type="ECO:0000313" key="1">
    <source>
        <dbReference type="EMBL" id="MDQ1022656.1"/>
    </source>
</evidence>
<proteinExistence type="predicted"/>